<reference evidence="2 3" key="2">
    <citation type="submission" date="2015-05" db="EMBL/GenBank/DDBJ databases">
        <title>Lifestyle Evolution in Cyanobacterial Symbionts of Sponges.</title>
        <authorList>
            <person name="Burgsdorf I."/>
            <person name="Slaby B.M."/>
            <person name="Handley K.M."/>
            <person name="Haber M."/>
            <person name="Blom J."/>
            <person name="Marshall C.W."/>
            <person name="Gilbert J.A."/>
            <person name="Hentschel U."/>
            <person name="Steindler L."/>
        </authorList>
    </citation>
    <scope>NUCLEOTIDE SEQUENCE [LARGE SCALE GENOMIC DNA]</scope>
    <source>
        <strain evidence="2">15L</strain>
    </source>
</reference>
<dbReference type="AlphaFoldDB" id="A0A0G8AUN5"/>
<evidence type="ECO:0000313" key="2">
    <source>
        <dbReference type="EMBL" id="KKZ12215.1"/>
    </source>
</evidence>
<feature type="region of interest" description="Disordered" evidence="1">
    <location>
        <begin position="1"/>
        <end position="25"/>
    </location>
</feature>
<dbReference type="Proteomes" id="UP000035037">
    <property type="component" value="Unassembled WGS sequence"/>
</dbReference>
<protein>
    <submittedName>
        <fullName evidence="2">Uncharacterized protein</fullName>
    </submittedName>
</protein>
<sequence length="145" mass="16422">MIEALPSTNRHPTGNCPDDPSPLNRRQLEGRYQAMRCSHEFPVRSRAQLQCRSRALGDKRQDLPDTMYRYRNRRSALGGERVEEFEASRDSGRTLEAFARDQQEVDQLPSQVEDASGEGGVRGILKVTRLLKQMRQLLRGGGPGQ</sequence>
<dbReference type="EMBL" id="JYFQ01000115">
    <property type="protein sequence ID" value="KKZ12215.1"/>
    <property type="molecule type" value="Genomic_DNA"/>
</dbReference>
<evidence type="ECO:0000256" key="1">
    <source>
        <dbReference type="SAM" id="MobiDB-lite"/>
    </source>
</evidence>
<reference evidence="2 3" key="1">
    <citation type="submission" date="2015-02" db="EMBL/GenBank/DDBJ databases">
        <authorList>
            <person name="Slaby B."/>
            <person name="Hentschel U."/>
        </authorList>
    </citation>
    <scope>NUCLEOTIDE SEQUENCE [LARGE SCALE GENOMIC DNA]</scope>
    <source>
        <strain evidence="2">15L</strain>
    </source>
</reference>
<feature type="compositionally biased region" description="Polar residues" evidence="1">
    <location>
        <begin position="1"/>
        <end position="12"/>
    </location>
</feature>
<proteinExistence type="predicted"/>
<gene>
    <name evidence="2" type="ORF">TQ37_05880</name>
</gene>
<name>A0A0G8AUN5_9SYNE</name>
<dbReference type="PATRIC" id="fig|1608419.3.peg.212"/>
<evidence type="ECO:0000313" key="3">
    <source>
        <dbReference type="Proteomes" id="UP000035037"/>
    </source>
</evidence>
<organism evidence="2 3">
    <name type="scientific">Candidatus Synechococcus spongiarum 15L</name>
    <dbReference type="NCBI Taxonomy" id="1608419"/>
    <lineage>
        <taxon>Bacteria</taxon>
        <taxon>Bacillati</taxon>
        <taxon>Cyanobacteriota</taxon>
        <taxon>Cyanophyceae</taxon>
        <taxon>Synechococcales</taxon>
        <taxon>Synechococcaceae</taxon>
        <taxon>Synechococcus</taxon>
    </lineage>
</organism>
<comment type="caution">
    <text evidence="2">The sequence shown here is derived from an EMBL/GenBank/DDBJ whole genome shotgun (WGS) entry which is preliminary data.</text>
</comment>
<accession>A0A0G8AUN5</accession>